<keyword evidence="8" id="KW-1185">Reference proteome</keyword>
<dbReference type="InterPro" id="IPR036390">
    <property type="entry name" value="WH_DNA-bd_sf"/>
</dbReference>
<keyword evidence="2" id="KW-0805">Transcription regulation</keyword>
<gene>
    <name evidence="7" type="ORF">HGA08_11650</name>
</gene>
<dbReference type="InterPro" id="IPR005119">
    <property type="entry name" value="LysR_subst-bd"/>
</dbReference>
<evidence type="ECO:0000313" key="7">
    <source>
        <dbReference type="EMBL" id="NKY50866.1"/>
    </source>
</evidence>
<comment type="caution">
    <text evidence="7">The sequence shown here is derived from an EMBL/GenBank/DDBJ whole genome shotgun (WGS) entry which is preliminary data.</text>
</comment>
<keyword evidence="3" id="KW-0238">DNA-binding</keyword>
<dbReference type="GO" id="GO:0003700">
    <property type="term" value="F:DNA-binding transcription factor activity"/>
    <property type="evidence" value="ECO:0007669"/>
    <property type="project" value="InterPro"/>
</dbReference>
<dbReference type="RefSeq" id="WP_067873901.1">
    <property type="nucleotide sequence ID" value="NZ_JAAXOP010000005.1"/>
</dbReference>
<dbReference type="PANTHER" id="PTHR30346:SF0">
    <property type="entry name" value="HCA OPERON TRANSCRIPTIONAL ACTIVATOR HCAR"/>
    <property type="match status" value="1"/>
</dbReference>
<reference evidence="7 8" key="1">
    <citation type="submission" date="2020-04" db="EMBL/GenBank/DDBJ databases">
        <title>MicrobeNet Type strains.</title>
        <authorList>
            <person name="Nicholson A.C."/>
        </authorList>
    </citation>
    <scope>NUCLEOTIDE SEQUENCE [LARGE SCALE GENOMIC DNA]</scope>
    <source>
        <strain evidence="7 8">JCM 12354</strain>
    </source>
</reference>
<dbReference type="Proteomes" id="UP000565711">
    <property type="component" value="Unassembled WGS sequence"/>
</dbReference>
<dbReference type="SUPFAM" id="SSF53850">
    <property type="entry name" value="Periplasmic binding protein-like II"/>
    <property type="match status" value="1"/>
</dbReference>
<dbReference type="Pfam" id="PF00126">
    <property type="entry name" value="HTH_1"/>
    <property type="match status" value="1"/>
</dbReference>
<evidence type="ECO:0000256" key="2">
    <source>
        <dbReference type="ARBA" id="ARBA00023015"/>
    </source>
</evidence>
<dbReference type="PROSITE" id="PS50931">
    <property type="entry name" value="HTH_LYSR"/>
    <property type="match status" value="1"/>
</dbReference>
<name>A0A846XUP9_9NOCA</name>
<evidence type="ECO:0000256" key="5">
    <source>
        <dbReference type="ARBA" id="ARBA00023163"/>
    </source>
</evidence>
<dbReference type="Gene3D" id="3.40.190.10">
    <property type="entry name" value="Periplasmic binding protein-like II"/>
    <property type="match status" value="2"/>
</dbReference>
<dbReference type="AlphaFoldDB" id="A0A846XUP9"/>
<comment type="similarity">
    <text evidence="1">Belongs to the LysR transcriptional regulatory family.</text>
</comment>
<proteinExistence type="inferred from homology"/>
<dbReference type="GO" id="GO:0032993">
    <property type="term" value="C:protein-DNA complex"/>
    <property type="evidence" value="ECO:0007669"/>
    <property type="project" value="TreeGrafter"/>
</dbReference>
<dbReference type="InterPro" id="IPR000847">
    <property type="entry name" value="LysR_HTH_N"/>
</dbReference>
<feature type="domain" description="HTH lysR-type" evidence="6">
    <location>
        <begin position="4"/>
        <end position="61"/>
    </location>
</feature>
<evidence type="ECO:0000256" key="3">
    <source>
        <dbReference type="ARBA" id="ARBA00023125"/>
    </source>
</evidence>
<dbReference type="PRINTS" id="PR00039">
    <property type="entry name" value="HTHLYSR"/>
</dbReference>
<accession>A0A846XUP9</accession>
<protein>
    <submittedName>
        <fullName evidence="7">LysR family transcriptional regulator</fullName>
    </submittedName>
</protein>
<dbReference type="GO" id="GO:0003677">
    <property type="term" value="F:DNA binding"/>
    <property type="evidence" value="ECO:0007669"/>
    <property type="project" value="UniProtKB-KW"/>
</dbReference>
<evidence type="ECO:0000259" key="6">
    <source>
        <dbReference type="PROSITE" id="PS50931"/>
    </source>
</evidence>
<organism evidence="7 8">
    <name type="scientific">Nocardia vermiculata</name>
    <dbReference type="NCBI Taxonomy" id="257274"/>
    <lineage>
        <taxon>Bacteria</taxon>
        <taxon>Bacillati</taxon>
        <taxon>Actinomycetota</taxon>
        <taxon>Actinomycetes</taxon>
        <taxon>Mycobacteriales</taxon>
        <taxon>Nocardiaceae</taxon>
        <taxon>Nocardia</taxon>
    </lineage>
</organism>
<keyword evidence="4" id="KW-0010">Activator</keyword>
<dbReference type="Pfam" id="PF03466">
    <property type="entry name" value="LysR_substrate"/>
    <property type="match status" value="1"/>
</dbReference>
<dbReference type="PANTHER" id="PTHR30346">
    <property type="entry name" value="TRANSCRIPTIONAL DUAL REGULATOR HCAR-RELATED"/>
    <property type="match status" value="1"/>
</dbReference>
<dbReference type="EMBL" id="JAAXOP010000005">
    <property type="protein sequence ID" value="NKY50866.1"/>
    <property type="molecule type" value="Genomic_DNA"/>
</dbReference>
<dbReference type="Gene3D" id="1.10.10.10">
    <property type="entry name" value="Winged helix-like DNA-binding domain superfamily/Winged helix DNA-binding domain"/>
    <property type="match status" value="1"/>
</dbReference>
<dbReference type="SUPFAM" id="SSF46785">
    <property type="entry name" value="Winged helix' DNA-binding domain"/>
    <property type="match status" value="1"/>
</dbReference>
<keyword evidence="5" id="KW-0804">Transcription</keyword>
<sequence>MADLPVRELECLLILAEELHFGRTAERLRVSQSRVSQLVASLERNIGAQLVHRTSRRVVLTDAGAEFVDRVRPRYYELAGEIDSARRRARAEHSETVRIGFQGIAYEAVTSALTRFSGENPGVALTLQELPLGDPFGAVLTGQVDAAVALLPVREPELSVGFVFPPASRMLAVGQDNPLAGRESVDAEALADVDLVSVSGPAPEYWREVHFPRFTPLGKPIASTVRAATIQEGMTLAATGRYTMLTCRPVADRNRRPDLAYVRVTGFDEASRMGLVWRTSHRCAQLTKLAALFGALTTASVR</sequence>
<dbReference type="InterPro" id="IPR036388">
    <property type="entry name" value="WH-like_DNA-bd_sf"/>
</dbReference>
<evidence type="ECO:0000313" key="8">
    <source>
        <dbReference type="Proteomes" id="UP000565711"/>
    </source>
</evidence>
<evidence type="ECO:0000256" key="4">
    <source>
        <dbReference type="ARBA" id="ARBA00023159"/>
    </source>
</evidence>
<evidence type="ECO:0000256" key="1">
    <source>
        <dbReference type="ARBA" id="ARBA00009437"/>
    </source>
</evidence>